<organism evidence="3 4">
    <name type="scientific">Hyalangium minutum</name>
    <dbReference type="NCBI Taxonomy" id="394096"/>
    <lineage>
        <taxon>Bacteria</taxon>
        <taxon>Pseudomonadati</taxon>
        <taxon>Myxococcota</taxon>
        <taxon>Myxococcia</taxon>
        <taxon>Myxococcales</taxon>
        <taxon>Cystobacterineae</taxon>
        <taxon>Archangiaceae</taxon>
        <taxon>Hyalangium</taxon>
    </lineage>
</organism>
<evidence type="ECO:0000313" key="3">
    <source>
        <dbReference type="EMBL" id="KFE69304.1"/>
    </source>
</evidence>
<evidence type="ECO:0000256" key="1">
    <source>
        <dbReference type="ARBA" id="ARBA00007169"/>
    </source>
</evidence>
<dbReference type="InterPro" id="IPR001031">
    <property type="entry name" value="Thioesterase"/>
</dbReference>
<dbReference type="PANTHER" id="PTHR11487">
    <property type="entry name" value="THIOESTERASE"/>
    <property type="match status" value="1"/>
</dbReference>
<dbReference type="InterPro" id="IPR029058">
    <property type="entry name" value="AB_hydrolase_fold"/>
</dbReference>
<feature type="domain" description="Thioesterase" evidence="2">
    <location>
        <begin position="1"/>
        <end position="206"/>
    </location>
</feature>
<evidence type="ECO:0000313" key="4">
    <source>
        <dbReference type="Proteomes" id="UP000028725"/>
    </source>
</evidence>
<gene>
    <name evidence="3" type="ORF">DB31_6279</name>
</gene>
<protein>
    <submittedName>
        <fullName evidence="3">Thioesterase protein</fullName>
    </submittedName>
</protein>
<dbReference type="Proteomes" id="UP000028725">
    <property type="component" value="Unassembled WGS sequence"/>
</dbReference>
<dbReference type="GO" id="GO:0008610">
    <property type="term" value="P:lipid biosynthetic process"/>
    <property type="evidence" value="ECO:0007669"/>
    <property type="project" value="TreeGrafter"/>
</dbReference>
<dbReference type="SUPFAM" id="SSF53474">
    <property type="entry name" value="alpha/beta-Hydrolases"/>
    <property type="match status" value="1"/>
</dbReference>
<evidence type="ECO:0000259" key="2">
    <source>
        <dbReference type="Pfam" id="PF00975"/>
    </source>
</evidence>
<dbReference type="EMBL" id="JMCB01000004">
    <property type="protein sequence ID" value="KFE69304.1"/>
    <property type="molecule type" value="Genomic_DNA"/>
</dbReference>
<reference evidence="3 4" key="1">
    <citation type="submission" date="2014-04" db="EMBL/GenBank/DDBJ databases">
        <title>Genome assembly of Hyalangium minutum DSM 14724.</title>
        <authorList>
            <person name="Sharma G."/>
            <person name="Subramanian S."/>
        </authorList>
    </citation>
    <scope>NUCLEOTIDE SEQUENCE [LARGE SCALE GENOMIC DNA]</scope>
    <source>
        <strain evidence="3 4">DSM 14724</strain>
    </source>
</reference>
<dbReference type="PANTHER" id="PTHR11487:SF0">
    <property type="entry name" value="S-ACYL FATTY ACID SYNTHASE THIOESTERASE, MEDIUM CHAIN"/>
    <property type="match status" value="1"/>
</dbReference>
<proteinExistence type="inferred from homology"/>
<sequence>MYRKWVEDLPPELDLYAVQLPGREFRIREASFTQLEPLVQELARVLGPLLEQPFALFGHSMGATVAFELARELRRRGARQPLMLGASGRIAPHCRSRFTPVQELTEAQLVEKLKRGGGLPDYVLNEPELMAMVLPLVRSDYKIVDGYRLTPEPPLTFPIAAFYGLDDVLTTPEEITGWQQHTTGAFSVQALPGDHFFLANARREILWTLSRGILQALDR</sequence>
<accession>A0A085WNP1</accession>
<dbReference type="Pfam" id="PF00975">
    <property type="entry name" value="Thioesterase"/>
    <property type="match status" value="1"/>
</dbReference>
<dbReference type="InterPro" id="IPR012223">
    <property type="entry name" value="TEII"/>
</dbReference>
<name>A0A085WNP1_9BACT</name>
<dbReference type="Gene3D" id="3.40.50.1820">
    <property type="entry name" value="alpha/beta hydrolase"/>
    <property type="match status" value="1"/>
</dbReference>
<dbReference type="STRING" id="394096.DB31_6279"/>
<dbReference type="AlphaFoldDB" id="A0A085WNP1"/>
<keyword evidence="4" id="KW-1185">Reference proteome</keyword>
<comment type="similarity">
    <text evidence="1">Belongs to the thioesterase family.</text>
</comment>
<comment type="caution">
    <text evidence="3">The sequence shown here is derived from an EMBL/GenBank/DDBJ whole genome shotgun (WGS) entry which is preliminary data.</text>
</comment>